<dbReference type="AlphaFoldDB" id="A0A8B2NLJ9"/>
<reference evidence="3 4" key="1">
    <citation type="submission" date="2018-05" db="EMBL/GenBank/DDBJ databases">
        <title>Acuticoccus sediminis sp. nov., isolated from deep-sea sediment of Indian Ocean.</title>
        <authorList>
            <person name="Liu X."/>
            <person name="Lai Q."/>
            <person name="Du Y."/>
            <person name="Sun F."/>
            <person name="Zhang X."/>
            <person name="Wang S."/>
            <person name="Shao Z."/>
        </authorList>
    </citation>
    <scope>NUCLEOTIDE SEQUENCE [LARGE SCALE GENOMIC DNA]</scope>
    <source>
        <strain evidence="3 4">PTG4-2</strain>
    </source>
</reference>
<dbReference type="InterPro" id="IPR051610">
    <property type="entry name" value="GPI/OXD"/>
</dbReference>
<gene>
    <name evidence="3" type="ORF">DLJ53_33230</name>
</gene>
<feature type="domain" description="Cupin type-2" evidence="2">
    <location>
        <begin position="34"/>
        <end position="99"/>
    </location>
</feature>
<evidence type="ECO:0000259" key="2">
    <source>
        <dbReference type="Pfam" id="PF07883"/>
    </source>
</evidence>
<dbReference type="GO" id="GO:0046872">
    <property type="term" value="F:metal ion binding"/>
    <property type="evidence" value="ECO:0007669"/>
    <property type="project" value="UniProtKB-KW"/>
</dbReference>
<keyword evidence="4" id="KW-1185">Reference proteome</keyword>
<dbReference type="Gene3D" id="2.60.120.10">
    <property type="entry name" value="Jelly Rolls"/>
    <property type="match status" value="1"/>
</dbReference>
<dbReference type="InterPro" id="IPR011051">
    <property type="entry name" value="RmlC_Cupin_sf"/>
</dbReference>
<dbReference type="SUPFAM" id="SSF51182">
    <property type="entry name" value="RmlC-like cupins"/>
    <property type="match status" value="1"/>
</dbReference>
<protein>
    <submittedName>
        <fullName evidence="3">Cupin domain-containing protein</fullName>
    </submittedName>
</protein>
<name>A0A8B2NLJ9_9HYPH</name>
<dbReference type="Pfam" id="PF07883">
    <property type="entry name" value="Cupin_2"/>
    <property type="match status" value="1"/>
</dbReference>
<evidence type="ECO:0000313" key="3">
    <source>
        <dbReference type="EMBL" id="RAH96094.1"/>
    </source>
</evidence>
<dbReference type="InterPro" id="IPR013096">
    <property type="entry name" value="Cupin_2"/>
</dbReference>
<dbReference type="OrthoDB" id="9810191at2"/>
<proteinExistence type="predicted"/>
<evidence type="ECO:0000313" key="4">
    <source>
        <dbReference type="Proteomes" id="UP000249590"/>
    </source>
</evidence>
<evidence type="ECO:0000256" key="1">
    <source>
        <dbReference type="ARBA" id="ARBA00022723"/>
    </source>
</evidence>
<sequence length="123" mass="13726">MKPVEGGEQNVYSWGEACTGWRLLELDHLQVRHEAMPPGTAEEPHMHRRAHQFFYVLAGRMTVRTPDGVSRVAPGQGIHVPAGQPHWVRNEDVVNLRFLLCSSPTTTGDRLTVTTSDWTAAVI</sequence>
<dbReference type="PANTHER" id="PTHR35848">
    <property type="entry name" value="OXALATE-BINDING PROTEIN"/>
    <property type="match status" value="1"/>
</dbReference>
<comment type="caution">
    <text evidence="3">The sequence shown here is derived from an EMBL/GenBank/DDBJ whole genome shotgun (WGS) entry which is preliminary data.</text>
</comment>
<dbReference type="PANTHER" id="PTHR35848:SF9">
    <property type="entry name" value="SLL1358 PROTEIN"/>
    <property type="match status" value="1"/>
</dbReference>
<dbReference type="Proteomes" id="UP000249590">
    <property type="component" value="Unassembled WGS sequence"/>
</dbReference>
<dbReference type="RefSeq" id="WP_111352625.1">
    <property type="nucleotide sequence ID" value="NZ_QHHQ01000016.1"/>
</dbReference>
<keyword evidence="1" id="KW-0479">Metal-binding</keyword>
<dbReference type="InterPro" id="IPR014710">
    <property type="entry name" value="RmlC-like_jellyroll"/>
</dbReference>
<accession>A0A8B2NLJ9</accession>
<organism evidence="3 4">
    <name type="scientific">Acuticoccus sediminis</name>
    <dbReference type="NCBI Taxonomy" id="2184697"/>
    <lineage>
        <taxon>Bacteria</taxon>
        <taxon>Pseudomonadati</taxon>
        <taxon>Pseudomonadota</taxon>
        <taxon>Alphaproteobacteria</taxon>
        <taxon>Hyphomicrobiales</taxon>
        <taxon>Amorphaceae</taxon>
        <taxon>Acuticoccus</taxon>
    </lineage>
</organism>
<dbReference type="EMBL" id="QHHQ01000016">
    <property type="protein sequence ID" value="RAH96094.1"/>
    <property type="molecule type" value="Genomic_DNA"/>
</dbReference>